<name>A0ABP9Q8J9_9PSEU</name>
<proteinExistence type="predicted"/>
<gene>
    <name evidence="1" type="ORF">GCM10023321_35400</name>
</gene>
<comment type="caution">
    <text evidence="1">The sequence shown here is derived from an EMBL/GenBank/DDBJ whole genome shotgun (WGS) entry which is preliminary data.</text>
</comment>
<dbReference type="EMBL" id="BAABJP010000015">
    <property type="protein sequence ID" value="GAA5157318.1"/>
    <property type="molecule type" value="Genomic_DNA"/>
</dbReference>
<reference evidence="2" key="1">
    <citation type="journal article" date="2019" name="Int. J. Syst. Evol. Microbiol.">
        <title>The Global Catalogue of Microorganisms (GCM) 10K type strain sequencing project: providing services to taxonomists for standard genome sequencing and annotation.</title>
        <authorList>
            <consortium name="The Broad Institute Genomics Platform"/>
            <consortium name="The Broad Institute Genome Sequencing Center for Infectious Disease"/>
            <person name="Wu L."/>
            <person name="Ma J."/>
        </authorList>
    </citation>
    <scope>NUCLEOTIDE SEQUENCE [LARGE SCALE GENOMIC DNA]</scope>
    <source>
        <strain evidence="2">JCM 18303</strain>
    </source>
</reference>
<evidence type="ECO:0000313" key="2">
    <source>
        <dbReference type="Proteomes" id="UP001428817"/>
    </source>
</evidence>
<dbReference type="InterPro" id="IPR054058">
    <property type="entry name" value="HTH_67"/>
</dbReference>
<dbReference type="Proteomes" id="UP001428817">
    <property type="component" value="Unassembled WGS sequence"/>
</dbReference>
<dbReference type="NCBIfam" id="NF047719">
    <property type="entry name" value="SCO6745_fam_HTH"/>
    <property type="match status" value="1"/>
</dbReference>
<evidence type="ECO:0008006" key="3">
    <source>
        <dbReference type="Google" id="ProtNLM"/>
    </source>
</evidence>
<dbReference type="RefSeq" id="WP_185059349.1">
    <property type="nucleotide sequence ID" value="NZ_BAABJP010000015.1"/>
</dbReference>
<protein>
    <recommendedName>
        <fullName evidence="3">SalK</fullName>
    </recommendedName>
</protein>
<organism evidence="1 2">
    <name type="scientific">Pseudonocardia eucalypti</name>
    <dbReference type="NCBI Taxonomy" id="648755"/>
    <lineage>
        <taxon>Bacteria</taxon>
        <taxon>Bacillati</taxon>
        <taxon>Actinomycetota</taxon>
        <taxon>Actinomycetes</taxon>
        <taxon>Pseudonocardiales</taxon>
        <taxon>Pseudonocardiaceae</taxon>
        <taxon>Pseudonocardia</taxon>
    </lineage>
</organism>
<dbReference type="Pfam" id="PF21863">
    <property type="entry name" value="HTH_67"/>
    <property type="match status" value="1"/>
</dbReference>
<accession>A0ABP9Q8J9</accession>
<keyword evidence="2" id="KW-1185">Reference proteome</keyword>
<sequence>MSPADAELGARPESPAFAGGVARRMWQALEPYHAVTYFVPESRRATDRLGLKGGWMSYFGLRAAPLGAAPAGLVGAVFYNFHPNRVGRAIPAAWQAATPSALVEARRRSVDEALRRVLGDAVGSAELAEAAELARRAAMAAPLDGRVLAAANAALPWPSEPHLVLWHAQTLLRESRGDAHVAALVCARLDPCEALVTFAADGRAVADELREFRGWSVEEWADARSRLVRRGLLDPAGALTADGAELRAWVEERTDLAAVPSWAELGPESCERLVSLTRPLVSAIIDGGAFMSNNPMGLKPLP</sequence>
<evidence type="ECO:0000313" key="1">
    <source>
        <dbReference type="EMBL" id="GAA5157318.1"/>
    </source>
</evidence>